<gene>
    <name evidence="1" type="ORF">AK812_SmicGene31472</name>
</gene>
<accession>A0A1Q9CWP9</accession>
<dbReference type="AlphaFoldDB" id="A0A1Q9CWP9"/>
<keyword evidence="2" id="KW-1185">Reference proteome</keyword>
<protein>
    <submittedName>
        <fullName evidence="1">Uncharacterized protein</fullName>
    </submittedName>
</protein>
<dbReference type="OrthoDB" id="10642830at2759"/>
<proteinExistence type="predicted"/>
<evidence type="ECO:0000313" key="2">
    <source>
        <dbReference type="Proteomes" id="UP000186817"/>
    </source>
</evidence>
<dbReference type="EMBL" id="LSRX01000867">
    <property type="protein sequence ID" value="OLP87319.1"/>
    <property type="molecule type" value="Genomic_DNA"/>
</dbReference>
<dbReference type="Proteomes" id="UP000186817">
    <property type="component" value="Unassembled WGS sequence"/>
</dbReference>
<name>A0A1Q9CWP9_SYMMI</name>
<reference evidence="1 2" key="1">
    <citation type="submission" date="2016-02" db="EMBL/GenBank/DDBJ databases">
        <title>Genome analysis of coral dinoflagellate symbionts highlights evolutionary adaptations to a symbiotic lifestyle.</title>
        <authorList>
            <person name="Aranda M."/>
            <person name="Li Y."/>
            <person name="Liew Y.J."/>
            <person name="Baumgarten S."/>
            <person name="Simakov O."/>
            <person name="Wilson M."/>
            <person name="Piel J."/>
            <person name="Ashoor H."/>
            <person name="Bougouffa S."/>
            <person name="Bajic V.B."/>
            <person name="Ryu T."/>
            <person name="Ravasi T."/>
            <person name="Bayer T."/>
            <person name="Micklem G."/>
            <person name="Kim H."/>
            <person name="Bhak J."/>
            <person name="Lajeunesse T.C."/>
            <person name="Voolstra C.R."/>
        </authorList>
    </citation>
    <scope>NUCLEOTIDE SEQUENCE [LARGE SCALE GENOMIC DNA]</scope>
    <source>
        <strain evidence="1 2">CCMP2467</strain>
    </source>
</reference>
<sequence>MAVRTWQHLPSVAAWLRPKVRMRQLQDFQLGNAVAEVLAACTGAHSPSRISLPARQQEVEELIAFATIPPHQRSPAMASAARAARQQHRKAMERSNAFRQQAAAKSWSPSSSLPVLREGVVELEAHADGVADAVHDAWQERSLRAAVLEKPRVQALQALPGIHRQHPLVSRPPPPPPRSIVPCPPCDPPHHAMRQRSAQVRRPHARQCFSIDETAKATSKRKEGKSKRCVEKTLCWTSRDARRGLLIYVELLPCPYRRQQTSLATELFAPWKPMTARLKTIPNGQGLHRRRFVDAMFSEDYPVGNSCNGIKDPMLATLQRSISAELEGTLLRALEMGVQKAAEVFGKHVDVDAVHRVNCVTEIEATRLATKSSSGLAVRIGWVGAGGSGTERRPENAKN</sequence>
<organism evidence="1 2">
    <name type="scientific">Symbiodinium microadriaticum</name>
    <name type="common">Dinoflagellate</name>
    <name type="synonym">Zooxanthella microadriatica</name>
    <dbReference type="NCBI Taxonomy" id="2951"/>
    <lineage>
        <taxon>Eukaryota</taxon>
        <taxon>Sar</taxon>
        <taxon>Alveolata</taxon>
        <taxon>Dinophyceae</taxon>
        <taxon>Suessiales</taxon>
        <taxon>Symbiodiniaceae</taxon>
        <taxon>Symbiodinium</taxon>
    </lineage>
</organism>
<evidence type="ECO:0000313" key="1">
    <source>
        <dbReference type="EMBL" id="OLP87319.1"/>
    </source>
</evidence>
<comment type="caution">
    <text evidence="1">The sequence shown here is derived from an EMBL/GenBank/DDBJ whole genome shotgun (WGS) entry which is preliminary data.</text>
</comment>